<dbReference type="PANTHER" id="PTHR43619:SF2">
    <property type="entry name" value="S-ADENOSYL-L-METHIONINE-DEPENDENT METHYLTRANSFERASES SUPERFAMILY PROTEIN"/>
    <property type="match status" value="1"/>
</dbReference>
<keyword evidence="4" id="KW-1185">Reference proteome</keyword>
<accession>A0A423VK27</accession>
<comment type="caution">
    <text evidence="3">The sequence shown here is derived from an EMBL/GenBank/DDBJ whole genome shotgun (WGS) entry which is preliminary data.</text>
</comment>
<dbReference type="EMBL" id="LKEA01000056">
    <property type="protein sequence ID" value="ROV91356.1"/>
    <property type="molecule type" value="Genomic_DNA"/>
</dbReference>
<dbReference type="PANTHER" id="PTHR43619">
    <property type="entry name" value="S-ADENOSYL-L-METHIONINE-DEPENDENT METHYLTRANSFERASE YKTD-RELATED"/>
    <property type="match status" value="1"/>
</dbReference>
<dbReference type="InterPro" id="IPR016874">
    <property type="entry name" value="TcmP-like"/>
</dbReference>
<organism evidence="3 4">
    <name type="scientific">Cytospora schulzeri</name>
    <dbReference type="NCBI Taxonomy" id="448051"/>
    <lineage>
        <taxon>Eukaryota</taxon>
        <taxon>Fungi</taxon>
        <taxon>Dikarya</taxon>
        <taxon>Ascomycota</taxon>
        <taxon>Pezizomycotina</taxon>
        <taxon>Sordariomycetes</taxon>
        <taxon>Sordariomycetidae</taxon>
        <taxon>Diaporthales</taxon>
        <taxon>Cytosporaceae</taxon>
        <taxon>Cytospora</taxon>
    </lineage>
</organism>
<keyword evidence="2" id="KW-0808">Transferase</keyword>
<keyword evidence="1" id="KW-0489">Methyltransferase</keyword>
<dbReference type="GO" id="GO:0008168">
    <property type="term" value="F:methyltransferase activity"/>
    <property type="evidence" value="ECO:0007669"/>
    <property type="project" value="UniProtKB-KW"/>
</dbReference>
<evidence type="ECO:0000313" key="3">
    <source>
        <dbReference type="EMBL" id="ROV91356.1"/>
    </source>
</evidence>
<sequence length="299" mass="34103">MAKGAARGKEKVLLSGVEETLLAAIWCRAQDAQSEAPLLGDPYAQPILDRCDVDYTRSTFAALHDERWARFVSGRARTLDTWCQDYLDGMGDRPVQVLQLACGLDSRVLRIRRGANVRWIDLDRPMVMNLRERIYADLPVPEQGEEEGEYIMRNLSVTVDNWLGDIPHDRPTLIIAEGLLMYLEPEQSRKVIRDVVDYFGLGGQIIFDVLGTVLQKHTSQVQWLKSSGVRFSWGVDDPKEIEEIHEKLKVVGSEHWNEYMKVERRISCAPPWFGGTATKMASKVLPSFNDFAQVMRFDF</sequence>
<dbReference type="AlphaFoldDB" id="A0A423VK27"/>
<dbReference type="PIRSF" id="PIRSF028177">
    <property type="entry name" value="Polyketide_synth_Omtfrase_TcmP"/>
    <property type="match status" value="1"/>
</dbReference>
<dbReference type="GO" id="GO:0032259">
    <property type="term" value="P:methylation"/>
    <property type="evidence" value="ECO:0007669"/>
    <property type="project" value="UniProtKB-KW"/>
</dbReference>
<evidence type="ECO:0000256" key="1">
    <source>
        <dbReference type="ARBA" id="ARBA00022603"/>
    </source>
</evidence>
<evidence type="ECO:0000256" key="2">
    <source>
        <dbReference type="ARBA" id="ARBA00022679"/>
    </source>
</evidence>
<protein>
    <submittedName>
        <fullName evidence="3">Uncharacterized protein</fullName>
    </submittedName>
</protein>
<gene>
    <name evidence="3" type="ORF">VMCG_09673</name>
</gene>
<dbReference type="SUPFAM" id="SSF53335">
    <property type="entry name" value="S-adenosyl-L-methionine-dependent methyltransferases"/>
    <property type="match status" value="1"/>
</dbReference>
<dbReference type="STRING" id="356882.A0A423VK27"/>
<reference evidence="3 4" key="1">
    <citation type="submission" date="2015-09" db="EMBL/GenBank/DDBJ databases">
        <title>Host preference determinants of Valsa canker pathogens revealed by comparative genomics.</title>
        <authorList>
            <person name="Yin Z."/>
            <person name="Huang L."/>
        </authorList>
    </citation>
    <scope>NUCLEOTIDE SEQUENCE [LARGE SCALE GENOMIC DNA]</scope>
    <source>
        <strain evidence="3 4">03-1</strain>
    </source>
</reference>
<proteinExistence type="predicted"/>
<dbReference type="InterPro" id="IPR029063">
    <property type="entry name" value="SAM-dependent_MTases_sf"/>
</dbReference>
<name>A0A423VK27_9PEZI</name>
<evidence type="ECO:0000313" key="4">
    <source>
        <dbReference type="Proteomes" id="UP000283895"/>
    </source>
</evidence>
<dbReference type="Gene3D" id="3.40.50.150">
    <property type="entry name" value="Vaccinia Virus protein VP39"/>
    <property type="match status" value="1"/>
</dbReference>
<dbReference type="Pfam" id="PF04072">
    <property type="entry name" value="LCM"/>
    <property type="match status" value="1"/>
</dbReference>
<dbReference type="Proteomes" id="UP000283895">
    <property type="component" value="Unassembled WGS sequence"/>
</dbReference>
<dbReference type="OrthoDB" id="203237at2759"/>
<dbReference type="InterPro" id="IPR007213">
    <property type="entry name" value="Ppm1/Ppm2/Tcmp"/>
</dbReference>